<keyword evidence="1" id="KW-0472">Membrane</keyword>
<dbReference type="Proteomes" id="UP001611383">
    <property type="component" value="Chromosome"/>
</dbReference>
<accession>A0ABY9X5F6</accession>
<organism evidence="2 3">
    <name type="scientific">Archangium minus</name>
    <dbReference type="NCBI Taxonomy" id="83450"/>
    <lineage>
        <taxon>Bacteria</taxon>
        <taxon>Pseudomonadati</taxon>
        <taxon>Myxococcota</taxon>
        <taxon>Myxococcia</taxon>
        <taxon>Myxococcales</taxon>
        <taxon>Cystobacterineae</taxon>
        <taxon>Archangiaceae</taxon>
        <taxon>Archangium</taxon>
    </lineage>
</organism>
<evidence type="ECO:0000313" key="3">
    <source>
        <dbReference type="Proteomes" id="UP001611383"/>
    </source>
</evidence>
<proteinExistence type="predicted"/>
<keyword evidence="3" id="KW-1185">Reference proteome</keyword>
<evidence type="ECO:0000256" key="1">
    <source>
        <dbReference type="SAM" id="Phobius"/>
    </source>
</evidence>
<feature type="transmembrane region" description="Helical" evidence="1">
    <location>
        <begin position="6"/>
        <end position="23"/>
    </location>
</feature>
<dbReference type="RefSeq" id="WP_395809919.1">
    <property type="nucleotide sequence ID" value="NZ_CP043494.1"/>
</dbReference>
<sequence length="82" mass="9648">MNWTVVFVVLGAVVLLGLIFWVVKGNEVSRLREQYFRSVPPPRAQAEASLARHLARLQERYPGKTEVWYLRRVLADLQRDRR</sequence>
<protein>
    <submittedName>
        <fullName evidence="2">Uncharacterized protein</fullName>
    </submittedName>
</protein>
<name>A0ABY9X5F6_9BACT</name>
<dbReference type="EMBL" id="CP043494">
    <property type="protein sequence ID" value="WNG50621.1"/>
    <property type="molecule type" value="Genomic_DNA"/>
</dbReference>
<reference evidence="2 3" key="1">
    <citation type="submission" date="2019-08" db="EMBL/GenBank/DDBJ databases">
        <title>Archangium and Cystobacter genomes.</title>
        <authorList>
            <person name="Chen I.-C.K."/>
            <person name="Wielgoss S."/>
        </authorList>
    </citation>
    <scope>NUCLEOTIDE SEQUENCE [LARGE SCALE GENOMIC DNA]</scope>
    <source>
        <strain evidence="2 3">Cbm 6</strain>
    </source>
</reference>
<gene>
    <name evidence="2" type="ORF">F0U60_45715</name>
</gene>
<evidence type="ECO:0000313" key="2">
    <source>
        <dbReference type="EMBL" id="WNG50621.1"/>
    </source>
</evidence>
<keyword evidence="1" id="KW-1133">Transmembrane helix</keyword>
<keyword evidence="1" id="KW-0812">Transmembrane</keyword>